<dbReference type="InterPro" id="IPR035979">
    <property type="entry name" value="RBD_domain_sf"/>
</dbReference>
<dbReference type="Pfam" id="PF03020">
    <property type="entry name" value="LEM"/>
    <property type="match status" value="1"/>
</dbReference>
<evidence type="ECO:0000256" key="1">
    <source>
        <dbReference type="ARBA" id="ARBA00004473"/>
    </source>
</evidence>
<evidence type="ECO:0000256" key="5">
    <source>
        <dbReference type="ARBA" id="ARBA00023136"/>
    </source>
</evidence>
<keyword evidence="12" id="KW-1185">Reference proteome</keyword>
<dbReference type="WBParaSite" id="TMUE_3000013226.1">
    <property type="protein sequence ID" value="TMUE_3000013226.1"/>
    <property type="gene ID" value="WBGene00284930"/>
</dbReference>
<evidence type="ECO:0000313" key="13">
    <source>
        <dbReference type="WBParaSite" id="TMUE_3000013226.1"/>
    </source>
</evidence>
<dbReference type="WBParaSite" id="TMUE_3000013226.2">
    <property type="protein sequence ID" value="TMUE_3000013226.2"/>
    <property type="gene ID" value="WBGene00284930"/>
</dbReference>
<dbReference type="SUPFAM" id="SSF54928">
    <property type="entry name" value="RNA-binding domain, RBD"/>
    <property type="match status" value="1"/>
</dbReference>
<name>A0A5S6R0P8_TRIMR</name>
<dbReference type="Gene3D" id="3.30.70.330">
    <property type="match status" value="1"/>
</dbReference>
<evidence type="ECO:0000259" key="11">
    <source>
        <dbReference type="PROSITE" id="PS50954"/>
    </source>
</evidence>
<feature type="compositionally biased region" description="Basic and acidic residues" evidence="8">
    <location>
        <begin position="9"/>
        <end position="19"/>
    </location>
</feature>
<dbReference type="STRING" id="70415.A0A5S6R0P8"/>
<dbReference type="GO" id="GO:0006998">
    <property type="term" value="P:nuclear envelope organization"/>
    <property type="evidence" value="ECO:0007669"/>
    <property type="project" value="TreeGrafter"/>
</dbReference>
<feature type="domain" description="LEM" evidence="11">
    <location>
        <begin position="1"/>
        <end position="44"/>
    </location>
</feature>
<feature type="transmembrane region" description="Helical" evidence="9">
    <location>
        <begin position="322"/>
        <end position="340"/>
    </location>
</feature>
<comment type="subcellular location">
    <subcellularLocation>
        <location evidence="1">Nucleus inner membrane</location>
        <topology evidence="1">Multi-pass membrane protein</topology>
    </subcellularLocation>
</comment>
<dbReference type="Pfam" id="PF09402">
    <property type="entry name" value="MSC"/>
    <property type="match status" value="1"/>
</dbReference>
<dbReference type="Gene3D" id="1.10.720.40">
    <property type="match status" value="1"/>
</dbReference>
<dbReference type="GO" id="GO:0005637">
    <property type="term" value="C:nuclear inner membrane"/>
    <property type="evidence" value="ECO:0007669"/>
    <property type="project" value="UniProtKB-SubCell"/>
</dbReference>
<evidence type="ECO:0000256" key="9">
    <source>
        <dbReference type="SAM" id="Phobius"/>
    </source>
</evidence>
<dbReference type="Gene3D" id="1.10.10.1180">
    <property type="entry name" value="MAN1, winged-helix domain"/>
    <property type="match status" value="1"/>
</dbReference>
<feature type="transmembrane region" description="Helical" evidence="9">
    <location>
        <begin position="368"/>
        <end position="388"/>
    </location>
</feature>
<dbReference type="InterPro" id="IPR012677">
    <property type="entry name" value="Nucleotide-bd_a/b_plait_sf"/>
</dbReference>
<evidence type="ECO:0000256" key="6">
    <source>
        <dbReference type="ARBA" id="ARBA00023242"/>
    </source>
</evidence>
<dbReference type="AlphaFoldDB" id="A0A5S6R0P8"/>
<keyword evidence="3 9" id="KW-0812">Transmembrane</keyword>
<dbReference type="SUPFAM" id="SSF63451">
    <property type="entry name" value="LEM domain"/>
    <property type="match status" value="1"/>
</dbReference>
<dbReference type="Proteomes" id="UP000046395">
    <property type="component" value="Unassembled WGS sequence"/>
</dbReference>
<dbReference type="PROSITE" id="PS50102">
    <property type="entry name" value="RRM"/>
    <property type="match status" value="1"/>
</dbReference>
<dbReference type="GO" id="GO:0031490">
    <property type="term" value="F:chromatin DNA binding"/>
    <property type="evidence" value="ECO:0007669"/>
    <property type="project" value="TreeGrafter"/>
</dbReference>
<feature type="compositionally biased region" description="Basic residues" evidence="8">
    <location>
        <begin position="73"/>
        <end position="82"/>
    </location>
</feature>
<dbReference type="CDD" id="cd12934">
    <property type="entry name" value="LEM"/>
    <property type="match status" value="1"/>
</dbReference>
<dbReference type="InterPro" id="IPR052277">
    <property type="entry name" value="INM_ESCRT-Associated"/>
</dbReference>
<evidence type="ECO:0000256" key="3">
    <source>
        <dbReference type="ARBA" id="ARBA00022692"/>
    </source>
</evidence>
<sequence length="631" mass="72549">MDEEPMPDAEIRSELERLQIPHGPITRSTRRTYILAIEKARRQAKSEPAYAYSRGVNTEESLDSPSVGSSRQSGRRKSGSMRKAKDEDQSEVVNLVPGLANMPSLDKKHSSGSQRRRNSVDRSSGSFERVIPILPTNEEYRKSTSLSSAPLSRSTPKKKDRMVDLNNYEESYLSKPVVNSGSLFSTPLLREYSKREDRTVNLNDFQGSFNVSEPEISVQRRFNLPNYDVSSHLYKEDRRSFLDENDVYCPPKNDLAGQINEMADSFRLAALNAWAVVKQKVGEVFQLSNVKPYHNERSQWSTYDGGESSGKYKLTEKSSRPILMFLVGIFILLAVLYVAVGNRNMVSPLCALICDAFYDTIMVLYKRMLLPLFSIFCVFMVLAAAYFYKKQEKKRADEERQQMYELAEKVTDHLKNYYRHCVQQGIKDKFLPVPHVRDHLIPISKREQMAGLWERTVQFICENESRIRTETHRVSGEEFLVWQWIQLVGPQEEDRSNVPARMNHEESVLPQQDRSDCLKIRGLFDADLNSSDKWKERVKETLLSELGTGIRILHIEGDPNASDGSVYVRMASVEEAQQACEVLQSCLFNGRPVSVKFIRPEVYFNRYPNAKFLTVPLKQNYHPISSGFRYF</sequence>
<evidence type="ECO:0000259" key="10">
    <source>
        <dbReference type="PROSITE" id="PS50102"/>
    </source>
</evidence>
<keyword evidence="6" id="KW-0539">Nucleus</keyword>
<keyword evidence="2" id="KW-0597">Phosphoprotein</keyword>
<reference evidence="12" key="2">
    <citation type="submission" date="2014-03" db="EMBL/GenBank/DDBJ databases">
        <title>The whipworm genome and dual-species transcriptomics of an intimate host-pathogen interaction.</title>
        <authorList>
            <person name="Foth B.J."/>
            <person name="Tsai I.J."/>
            <person name="Reid A.J."/>
            <person name="Bancroft A.J."/>
            <person name="Nichol S."/>
            <person name="Tracey A."/>
            <person name="Holroyd N."/>
            <person name="Cotton J.A."/>
            <person name="Stanley E.J."/>
            <person name="Zarowiecki M."/>
            <person name="Liu J.Z."/>
            <person name="Huckvale T."/>
            <person name="Cooper P.J."/>
            <person name="Grencis R.K."/>
            <person name="Berriman M."/>
        </authorList>
    </citation>
    <scope>NUCLEOTIDE SEQUENCE [LARGE SCALE GENOMIC DNA]</scope>
    <source>
        <strain evidence="12">Edinburgh</strain>
    </source>
</reference>
<evidence type="ECO:0000256" key="8">
    <source>
        <dbReference type="SAM" id="MobiDB-lite"/>
    </source>
</evidence>
<dbReference type="WBParaSite" id="TMUE_3000013226.3">
    <property type="protein sequence ID" value="TMUE_3000013226.3"/>
    <property type="gene ID" value="WBGene00284930"/>
</dbReference>
<dbReference type="InterPro" id="IPR011015">
    <property type="entry name" value="LEM/LEM-like_dom_sf"/>
</dbReference>
<dbReference type="WBParaSite" id="TMUE_3000013226.5">
    <property type="protein sequence ID" value="TMUE_3000013226.5"/>
    <property type="gene ID" value="WBGene00284930"/>
</dbReference>
<dbReference type="PANTHER" id="PTHR13428">
    <property type="entry name" value="INNER NUCLEAR MEMBRANE PROTEIN MAN1 LEM DOMAIN CONTAINING PROTEIN"/>
    <property type="match status" value="1"/>
</dbReference>
<protein>
    <submittedName>
        <fullName evidence="13">LEM domain-containing protein</fullName>
    </submittedName>
</protein>
<dbReference type="GO" id="GO:0030514">
    <property type="term" value="P:negative regulation of BMP signaling pathway"/>
    <property type="evidence" value="ECO:0007669"/>
    <property type="project" value="TreeGrafter"/>
</dbReference>
<dbReference type="InterPro" id="IPR003887">
    <property type="entry name" value="LEM_dom"/>
</dbReference>
<keyword evidence="7" id="KW-0694">RNA-binding</keyword>
<dbReference type="SMART" id="SM00540">
    <property type="entry name" value="LEM"/>
    <property type="match status" value="1"/>
</dbReference>
<keyword evidence="4 9" id="KW-1133">Transmembrane helix</keyword>
<feature type="domain" description="RRM" evidence="10">
    <location>
        <begin position="521"/>
        <end position="600"/>
    </location>
</feature>
<dbReference type="PANTHER" id="PTHR13428:SF12">
    <property type="entry name" value="INNER NUCLEAR MEMBRANE PROTEIN MAN1"/>
    <property type="match status" value="1"/>
</dbReference>
<feature type="region of interest" description="Disordered" evidence="8">
    <location>
        <begin position="1"/>
        <end position="128"/>
    </location>
</feature>
<evidence type="ECO:0000256" key="4">
    <source>
        <dbReference type="ARBA" id="ARBA00022989"/>
    </source>
</evidence>
<reference evidence="13" key="3">
    <citation type="submission" date="2019-12" db="UniProtKB">
        <authorList>
            <consortium name="WormBaseParasite"/>
        </authorList>
    </citation>
    <scope>IDENTIFICATION</scope>
</reference>
<accession>A0A5S6R0P8</accession>
<dbReference type="FunFam" id="1.10.10.1180:FF:000002">
    <property type="entry name" value="LEM domain-containing protein 2"/>
    <property type="match status" value="1"/>
</dbReference>
<evidence type="ECO:0000256" key="7">
    <source>
        <dbReference type="PROSITE-ProRule" id="PRU00176"/>
    </source>
</evidence>
<organism evidence="12 13">
    <name type="scientific">Trichuris muris</name>
    <name type="common">Mouse whipworm</name>
    <dbReference type="NCBI Taxonomy" id="70415"/>
    <lineage>
        <taxon>Eukaryota</taxon>
        <taxon>Metazoa</taxon>
        <taxon>Ecdysozoa</taxon>
        <taxon>Nematoda</taxon>
        <taxon>Enoplea</taxon>
        <taxon>Dorylaimia</taxon>
        <taxon>Trichinellida</taxon>
        <taxon>Trichuridae</taxon>
        <taxon>Trichuris</taxon>
    </lineage>
</organism>
<evidence type="ECO:0000256" key="2">
    <source>
        <dbReference type="ARBA" id="ARBA00022553"/>
    </source>
</evidence>
<proteinExistence type="predicted"/>
<dbReference type="GO" id="GO:0003723">
    <property type="term" value="F:RNA binding"/>
    <property type="evidence" value="ECO:0007669"/>
    <property type="project" value="UniProtKB-UniRule"/>
</dbReference>
<reference evidence="12" key="1">
    <citation type="submission" date="2013-11" db="EMBL/GenBank/DDBJ databases">
        <authorList>
            <person name="Aslett M."/>
        </authorList>
    </citation>
    <scope>NUCLEOTIDE SEQUENCE [LARGE SCALE GENOMIC DNA]</scope>
    <source>
        <strain evidence="12">Edinburgh</strain>
    </source>
</reference>
<feature type="region of interest" description="Disordered" evidence="8">
    <location>
        <begin position="140"/>
        <end position="162"/>
    </location>
</feature>
<dbReference type="WBParaSite" id="TMUE_3000013226.4">
    <property type="protein sequence ID" value="TMUE_3000013226.4"/>
    <property type="gene ID" value="WBGene00284930"/>
</dbReference>
<feature type="compositionally biased region" description="Low complexity" evidence="8">
    <location>
        <begin position="143"/>
        <end position="154"/>
    </location>
</feature>
<evidence type="ECO:0000313" key="12">
    <source>
        <dbReference type="Proteomes" id="UP000046395"/>
    </source>
</evidence>
<dbReference type="InterPro" id="IPR018996">
    <property type="entry name" value="Man1/Src1-like_C"/>
</dbReference>
<dbReference type="InterPro" id="IPR000504">
    <property type="entry name" value="RRM_dom"/>
</dbReference>
<dbReference type="InterPro" id="IPR041885">
    <property type="entry name" value="MAN1_winged_helix_dom"/>
</dbReference>
<dbReference type="PROSITE" id="PS50954">
    <property type="entry name" value="LEM"/>
    <property type="match status" value="1"/>
</dbReference>
<keyword evidence="5 9" id="KW-0472">Membrane</keyword>